<dbReference type="eggNOG" id="ENOG502SHN6">
    <property type="taxonomic scope" value="Eukaryota"/>
</dbReference>
<dbReference type="InterPro" id="IPR050757">
    <property type="entry name" value="Collagen_mod_GT25"/>
</dbReference>
<protein>
    <recommendedName>
        <fullName evidence="5">Glycosyl transferase family 25 domain-containing protein</fullName>
    </recommendedName>
</protein>
<feature type="domain" description="Glycosyl transferase family 25" evidence="5">
    <location>
        <begin position="83"/>
        <end position="240"/>
    </location>
</feature>
<accession>E4ZM99</accession>
<dbReference type="Pfam" id="PF01755">
    <property type="entry name" value="Glyco_transf_25"/>
    <property type="match status" value="1"/>
</dbReference>
<dbReference type="GO" id="GO:0016740">
    <property type="term" value="F:transferase activity"/>
    <property type="evidence" value="ECO:0007669"/>
    <property type="project" value="UniProtKB-KW"/>
</dbReference>
<reference evidence="7" key="1">
    <citation type="journal article" date="2011" name="Nat. Commun.">
        <title>Effector diversification within compartments of the Leptosphaeria maculans genome affected by Repeat-Induced Point mutations.</title>
        <authorList>
            <person name="Rouxel T."/>
            <person name="Grandaubert J."/>
            <person name="Hane J.K."/>
            <person name="Hoede C."/>
            <person name="van de Wouw A.P."/>
            <person name="Couloux A."/>
            <person name="Dominguez V."/>
            <person name="Anthouard V."/>
            <person name="Bally P."/>
            <person name="Bourras S."/>
            <person name="Cozijnsen A.J."/>
            <person name="Ciuffetti L.M."/>
            <person name="Degrave A."/>
            <person name="Dilmaghani A."/>
            <person name="Duret L."/>
            <person name="Fudal I."/>
            <person name="Goodwin S.B."/>
            <person name="Gout L."/>
            <person name="Glaser N."/>
            <person name="Linglin J."/>
            <person name="Kema G.H.J."/>
            <person name="Lapalu N."/>
            <person name="Lawrence C.B."/>
            <person name="May K."/>
            <person name="Meyer M."/>
            <person name="Ollivier B."/>
            <person name="Poulain J."/>
            <person name="Schoch C.L."/>
            <person name="Simon A."/>
            <person name="Spatafora J.W."/>
            <person name="Stachowiak A."/>
            <person name="Turgeon B.G."/>
            <person name="Tyler B.M."/>
            <person name="Vincent D."/>
            <person name="Weissenbach J."/>
            <person name="Amselem J."/>
            <person name="Quesneville H."/>
            <person name="Oliver R.P."/>
            <person name="Wincker P."/>
            <person name="Balesdent M.-H."/>
            <person name="Howlett B.J."/>
        </authorList>
    </citation>
    <scope>NUCLEOTIDE SEQUENCE [LARGE SCALE GENOMIC DNA]</scope>
    <source>
        <strain evidence="7">JN3 / isolate v23.1.3 / race Av1-4-5-6-7-8</strain>
    </source>
</reference>
<keyword evidence="7" id="KW-1185">Reference proteome</keyword>
<dbReference type="HOGENOM" id="CLU_032992_1_0_1"/>
<dbReference type="OrthoDB" id="47375at2759"/>
<dbReference type="VEuPathDB" id="FungiDB:LEMA_P051540.1"/>
<comment type="similarity">
    <text evidence="1">Belongs to the glycosyltransferase 25 family.</text>
</comment>
<dbReference type="CAZy" id="GT25">
    <property type="family name" value="Glycosyltransferase Family 25"/>
</dbReference>
<proteinExistence type="inferred from homology"/>
<feature type="compositionally biased region" description="Polar residues" evidence="4">
    <location>
        <begin position="1"/>
        <end position="17"/>
    </location>
</feature>
<feature type="region of interest" description="Disordered" evidence="4">
    <location>
        <begin position="1"/>
        <end position="20"/>
    </location>
</feature>
<evidence type="ECO:0000259" key="5">
    <source>
        <dbReference type="Pfam" id="PF01755"/>
    </source>
</evidence>
<dbReference type="GeneID" id="13287130"/>
<evidence type="ECO:0000256" key="1">
    <source>
        <dbReference type="ARBA" id="ARBA00006721"/>
    </source>
</evidence>
<sequence length="459" mass="51689">MRRISIDTSKVMPSQKSRPFDTAKTRRSWCSSRPRLLTTCLFFGALWLWFKLPHQDNLIPEDSFEYLEDESLQDIRNETLGFEKILVLNLPFRTDRRDAISLSAALSNIKLEFVNGVTGDSIHEKAYPPPDENIKLLPGIRGSWRTHMNALQRVVEQNLTTALILEDDVDWDIRIRQSLQRFALASRFLSDQHTHLTPHFAQQIQHTANTETKETAYRILDTSNLAKTLSFLPLSSTHTHSSPYTSHPYANPLTFDILWLGHCGAGMPRPPLTSNPNNSYPNPLLLTHHPDPTVPAPQHLKAHPFQDTPDPLATLFAPHTRVYHPSTGGSLCTVAYAVSQRGARRLLHQFGVKAWNGIFDAELGRWCAGLDPQFGRPRTSRVGEGAKERLCITTQPPLFAHHHPRKGESDIGGLGGGYARAYETKYLRYSVRINMEGLVEGVGEKGMVDQWVDGEGREG</sequence>
<evidence type="ECO:0000313" key="6">
    <source>
        <dbReference type="EMBL" id="CBX92448.1"/>
    </source>
</evidence>
<evidence type="ECO:0000256" key="3">
    <source>
        <dbReference type="ARBA" id="ARBA00022679"/>
    </source>
</evidence>
<dbReference type="PANTHER" id="PTHR10730:SF53">
    <property type="entry name" value="GLYCOSYLTRANSFERASE 25 FAMILY MEMBER"/>
    <property type="match status" value="1"/>
</dbReference>
<dbReference type="STRING" id="985895.E4ZM99"/>
<dbReference type="OMA" id="PPIFAHH"/>
<evidence type="ECO:0000256" key="2">
    <source>
        <dbReference type="ARBA" id="ARBA00022676"/>
    </source>
</evidence>
<dbReference type="InterPro" id="IPR002654">
    <property type="entry name" value="Glyco_trans_25"/>
</dbReference>
<dbReference type="AlphaFoldDB" id="E4ZM99"/>
<dbReference type="InParanoid" id="E4ZM99"/>
<dbReference type="Proteomes" id="UP000002668">
    <property type="component" value="Genome"/>
</dbReference>
<evidence type="ECO:0000313" key="7">
    <source>
        <dbReference type="Proteomes" id="UP000002668"/>
    </source>
</evidence>
<evidence type="ECO:0000256" key="4">
    <source>
        <dbReference type="SAM" id="MobiDB-lite"/>
    </source>
</evidence>
<keyword evidence="3" id="KW-0808">Transferase</keyword>
<gene>
    <name evidence="6" type="ORF">LEMA_P051540.1</name>
</gene>
<dbReference type="EMBL" id="FP929094">
    <property type="protein sequence ID" value="CBX92448.1"/>
    <property type="molecule type" value="Genomic_DNA"/>
</dbReference>
<dbReference type="CDD" id="cd06532">
    <property type="entry name" value="Glyco_transf_25"/>
    <property type="match status" value="1"/>
</dbReference>
<organism evidence="7">
    <name type="scientific">Leptosphaeria maculans (strain JN3 / isolate v23.1.3 / race Av1-4-5-6-7-8)</name>
    <name type="common">Blackleg fungus</name>
    <name type="synonym">Phoma lingam</name>
    <dbReference type="NCBI Taxonomy" id="985895"/>
    <lineage>
        <taxon>Eukaryota</taxon>
        <taxon>Fungi</taxon>
        <taxon>Dikarya</taxon>
        <taxon>Ascomycota</taxon>
        <taxon>Pezizomycotina</taxon>
        <taxon>Dothideomycetes</taxon>
        <taxon>Pleosporomycetidae</taxon>
        <taxon>Pleosporales</taxon>
        <taxon>Pleosporineae</taxon>
        <taxon>Leptosphaeriaceae</taxon>
        <taxon>Plenodomus</taxon>
        <taxon>Plenodomus lingam/Leptosphaeria maculans species complex</taxon>
    </lineage>
</organism>
<name>E4ZM99_LEPMJ</name>
<keyword evidence="2" id="KW-0328">Glycosyltransferase</keyword>
<dbReference type="PANTHER" id="PTHR10730">
    <property type="entry name" value="PROCOLLAGEN-LYSINE,2-OXOGLUTARATE 5-DIOXYGENASE/GLYCOSYLTRANSFERASE 25 FAMILY MEMBER"/>
    <property type="match status" value="1"/>
</dbReference>